<evidence type="ECO:0000313" key="2">
    <source>
        <dbReference type="EMBL" id="GBP59876.1"/>
    </source>
</evidence>
<gene>
    <name evidence="2" type="ORF">EVAR_44552_1</name>
</gene>
<protein>
    <submittedName>
        <fullName evidence="2">Uncharacterized protein</fullName>
    </submittedName>
</protein>
<evidence type="ECO:0000256" key="1">
    <source>
        <dbReference type="SAM" id="MobiDB-lite"/>
    </source>
</evidence>
<feature type="compositionally biased region" description="Low complexity" evidence="1">
    <location>
        <begin position="64"/>
        <end position="76"/>
    </location>
</feature>
<dbReference type="Proteomes" id="UP000299102">
    <property type="component" value="Unassembled WGS sequence"/>
</dbReference>
<feature type="region of interest" description="Disordered" evidence="1">
    <location>
        <begin position="49"/>
        <end position="76"/>
    </location>
</feature>
<proteinExistence type="predicted"/>
<dbReference type="EMBL" id="BGZK01000773">
    <property type="protein sequence ID" value="GBP59876.1"/>
    <property type="molecule type" value="Genomic_DNA"/>
</dbReference>
<sequence length="76" mass="8233">MGAANLDAASQESARGMLFAETITRTRISADGHSPVRRDSRHRYIGLFDSLDSSDDERRDNRTPAPARASPSSSIG</sequence>
<reference evidence="2 3" key="1">
    <citation type="journal article" date="2019" name="Commun. Biol.">
        <title>The bagworm genome reveals a unique fibroin gene that provides high tensile strength.</title>
        <authorList>
            <person name="Kono N."/>
            <person name="Nakamura H."/>
            <person name="Ohtoshi R."/>
            <person name="Tomita M."/>
            <person name="Numata K."/>
            <person name="Arakawa K."/>
        </authorList>
    </citation>
    <scope>NUCLEOTIDE SEQUENCE [LARGE SCALE GENOMIC DNA]</scope>
</reference>
<name>A0A4C1X7V1_EUMVA</name>
<evidence type="ECO:0000313" key="3">
    <source>
        <dbReference type="Proteomes" id="UP000299102"/>
    </source>
</evidence>
<organism evidence="2 3">
    <name type="scientific">Eumeta variegata</name>
    <name type="common">Bagworm moth</name>
    <name type="synonym">Eumeta japonica</name>
    <dbReference type="NCBI Taxonomy" id="151549"/>
    <lineage>
        <taxon>Eukaryota</taxon>
        <taxon>Metazoa</taxon>
        <taxon>Ecdysozoa</taxon>
        <taxon>Arthropoda</taxon>
        <taxon>Hexapoda</taxon>
        <taxon>Insecta</taxon>
        <taxon>Pterygota</taxon>
        <taxon>Neoptera</taxon>
        <taxon>Endopterygota</taxon>
        <taxon>Lepidoptera</taxon>
        <taxon>Glossata</taxon>
        <taxon>Ditrysia</taxon>
        <taxon>Tineoidea</taxon>
        <taxon>Psychidae</taxon>
        <taxon>Oiketicinae</taxon>
        <taxon>Eumeta</taxon>
    </lineage>
</organism>
<accession>A0A4C1X7V1</accession>
<keyword evidence="3" id="KW-1185">Reference proteome</keyword>
<dbReference type="AlphaFoldDB" id="A0A4C1X7V1"/>
<comment type="caution">
    <text evidence="2">The sequence shown here is derived from an EMBL/GenBank/DDBJ whole genome shotgun (WGS) entry which is preliminary data.</text>
</comment>